<dbReference type="InterPro" id="IPR029058">
    <property type="entry name" value="AB_hydrolase_fold"/>
</dbReference>
<keyword evidence="2 7" id="KW-0121">Carboxypeptidase</keyword>
<evidence type="ECO:0000256" key="3">
    <source>
        <dbReference type="ARBA" id="ARBA00022670"/>
    </source>
</evidence>
<dbReference type="Gene3D" id="3.40.50.1820">
    <property type="entry name" value="alpha/beta hydrolase"/>
    <property type="match status" value="2"/>
</dbReference>
<sequence>MGNVISYSGYLEDLMEHYKVLLYSGQLDIILAYPLTENYIQKMKWSGVDKYAKAPRKLWKVGNELAGYVKSVDNLTEVLVRNAGHFVPYDQPKWALDLITRTYAYITVYPRLKQYPLADGEDPGIPLFLTPLIENGEIQEARTKALVQHKDMGNVTSYSGYFTVNETYNSNLFFWFFPAMHNPETAPVVVWLQGGPGATSLIGLFLENGPFIVTANKTLKMRKYSWNSEHNVIYIDNPVGTGYSFTHDKKGYVTSATQVGRSLNSALVQFFLLFPELQNNDFFVTGESYAGKYVPAVSHAIKNHNIKAKTKINLKGLAIGNGWVDPENQIRYSDYLYQIGLIDQNGKIEYQKYERKCREFIKQKKFAEANEILSILIPDSNSLFHNLTGFEYYYNYLKVKDDTNSNWMSEWIQRVDVRSAIHVGNNSFHKTDIVREYLINDIMQSIIRHLEDLVEHYKVLLYNGQLDILVAYPLTENYIQKMKWSGAYKYAKAPRKLWKVENELAGYVKTVDNLTEVLVRNAGHFVPYDPPKWALDLITRFTHNKNF</sequence>
<dbReference type="FunFam" id="3.40.50.1820:FF:000096">
    <property type="entry name" value="Carboxypeptidase vitellogenic-like"/>
    <property type="match status" value="1"/>
</dbReference>
<dbReference type="SUPFAM" id="SSF53474">
    <property type="entry name" value="alpha/beta-Hydrolases"/>
    <property type="match status" value="2"/>
</dbReference>
<dbReference type="PROSITE" id="PS00560">
    <property type="entry name" value="CARBOXYPEPT_SER_HIS"/>
    <property type="match status" value="2"/>
</dbReference>
<dbReference type="PROSITE" id="PS00131">
    <property type="entry name" value="CARBOXYPEPT_SER_SER"/>
    <property type="match status" value="1"/>
</dbReference>
<evidence type="ECO:0000256" key="6">
    <source>
        <dbReference type="ARBA" id="ARBA00023180"/>
    </source>
</evidence>
<accession>E2AY01</accession>
<evidence type="ECO:0000256" key="7">
    <source>
        <dbReference type="RuleBase" id="RU361156"/>
    </source>
</evidence>
<dbReference type="Proteomes" id="UP000000311">
    <property type="component" value="Unassembled WGS sequence"/>
</dbReference>
<dbReference type="AlphaFoldDB" id="E2AY01"/>
<dbReference type="FunCoup" id="E2AY01">
    <property type="interactions" value="56"/>
</dbReference>
<evidence type="ECO:0000313" key="9">
    <source>
        <dbReference type="Proteomes" id="UP000000311"/>
    </source>
</evidence>
<evidence type="ECO:0000256" key="2">
    <source>
        <dbReference type="ARBA" id="ARBA00022645"/>
    </source>
</evidence>
<keyword evidence="3 7" id="KW-0645">Protease</keyword>
<dbReference type="InterPro" id="IPR018202">
    <property type="entry name" value="Ser_caboxypep_ser_AS"/>
</dbReference>
<dbReference type="InParanoid" id="E2AY01"/>
<keyword evidence="6" id="KW-0325">Glycoprotein</keyword>
<comment type="similarity">
    <text evidence="1 7">Belongs to the peptidase S10 family.</text>
</comment>
<dbReference type="Pfam" id="PF00450">
    <property type="entry name" value="Peptidase_S10"/>
    <property type="match status" value="2"/>
</dbReference>
<dbReference type="PANTHER" id="PTHR11802:SF472">
    <property type="entry name" value="SERINE CARBOXYPEPTIDASE CPVL-RELATED"/>
    <property type="match status" value="1"/>
</dbReference>
<evidence type="ECO:0000313" key="8">
    <source>
        <dbReference type="EMBL" id="EFN61704.1"/>
    </source>
</evidence>
<keyword evidence="5 7" id="KW-0378">Hydrolase</keyword>
<proteinExistence type="inferred from homology"/>
<dbReference type="OrthoDB" id="443318at2759"/>
<reference evidence="8 9" key="1">
    <citation type="journal article" date="2010" name="Science">
        <title>Genomic comparison of the ants Camponotus floridanus and Harpegnathos saltator.</title>
        <authorList>
            <person name="Bonasio R."/>
            <person name="Zhang G."/>
            <person name="Ye C."/>
            <person name="Mutti N.S."/>
            <person name="Fang X."/>
            <person name="Qin N."/>
            <person name="Donahue G."/>
            <person name="Yang P."/>
            <person name="Li Q."/>
            <person name="Li C."/>
            <person name="Zhang P."/>
            <person name="Huang Z."/>
            <person name="Berger S.L."/>
            <person name="Reinberg D."/>
            <person name="Wang J."/>
            <person name="Liebig J."/>
        </authorList>
    </citation>
    <scope>NUCLEOTIDE SEQUENCE [LARGE SCALE GENOMIC DNA]</scope>
    <source>
        <strain evidence="9">C129</strain>
    </source>
</reference>
<gene>
    <name evidence="8" type="ORF">EAG_12709</name>
</gene>
<dbReference type="InterPro" id="IPR033124">
    <property type="entry name" value="Ser_caboxypep_his_AS"/>
</dbReference>
<organism evidence="9">
    <name type="scientific">Camponotus floridanus</name>
    <name type="common">Florida carpenter ant</name>
    <dbReference type="NCBI Taxonomy" id="104421"/>
    <lineage>
        <taxon>Eukaryota</taxon>
        <taxon>Metazoa</taxon>
        <taxon>Ecdysozoa</taxon>
        <taxon>Arthropoda</taxon>
        <taxon>Hexapoda</taxon>
        <taxon>Insecta</taxon>
        <taxon>Pterygota</taxon>
        <taxon>Neoptera</taxon>
        <taxon>Endopterygota</taxon>
        <taxon>Hymenoptera</taxon>
        <taxon>Apocrita</taxon>
        <taxon>Aculeata</taxon>
        <taxon>Formicoidea</taxon>
        <taxon>Formicidae</taxon>
        <taxon>Formicinae</taxon>
        <taxon>Camponotus</taxon>
    </lineage>
</organism>
<evidence type="ECO:0000256" key="4">
    <source>
        <dbReference type="ARBA" id="ARBA00022729"/>
    </source>
</evidence>
<dbReference type="GO" id="GO:0006508">
    <property type="term" value="P:proteolysis"/>
    <property type="evidence" value="ECO:0007669"/>
    <property type="project" value="UniProtKB-KW"/>
</dbReference>
<dbReference type="EMBL" id="GL443740">
    <property type="protein sequence ID" value="EFN61704.1"/>
    <property type="molecule type" value="Genomic_DNA"/>
</dbReference>
<dbReference type="GO" id="GO:0004185">
    <property type="term" value="F:serine-type carboxypeptidase activity"/>
    <property type="evidence" value="ECO:0007669"/>
    <property type="project" value="UniProtKB-UniRule"/>
</dbReference>
<dbReference type="OMA" id="TSCDDTV"/>
<name>E2AY01_CAMFO</name>
<dbReference type="PANTHER" id="PTHR11802">
    <property type="entry name" value="SERINE PROTEASE FAMILY S10 SERINE CARBOXYPEPTIDASE"/>
    <property type="match status" value="1"/>
</dbReference>
<dbReference type="InterPro" id="IPR001563">
    <property type="entry name" value="Peptidase_S10"/>
</dbReference>
<dbReference type="STRING" id="104421.E2AY01"/>
<keyword evidence="4" id="KW-0732">Signal</keyword>
<evidence type="ECO:0000256" key="5">
    <source>
        <dbReference type="ARBA" id="ARBA00022801"/>
    </source>
</evidence>
<dbReference type="MEROPS" id="S10.003"/>
<protein>
    <recommendedName>
        <fullName evidence="7">Carboxypeptidase</fullName>
        <ecNumber evidence="7">3.4.16.-</ecNumber>
    </recommendedName>
</protein>
<keyword evidence="9" id="KW-1185">Reference proteome</keyword>
<evidence type="ECO:0000256" key="1">
    <source>
        <dbReference type="ARBA" id="ARBA00009431"/>
    </source>
</evidence>
<dbReference type="PRINTS" id="PR00724">
    <property type="entry name" value="CRBOXYPTASEC"/>
</dbReference>
<dbReference type="EC" id="3.4.16.-" evidence="7"/>